<proteinExistence type="predicted"/>
<dbReference type="AlphaFoldDB" id="A0A9R1XDU3"/>
<evidence type="ECO:0000313" key="2">
    <source>
        <dbReference type="Proteomes" id="UP000235145"/>
    </source>
</evidence>
<protein>
    <recommendedName>
        <fullName evidence="3">Protein FAR1-RELATED SEQUENCE</fullName>
    </recommendedName>
</protein>
<dbReference type="Proteomes" id="UP000235145">
    <property type="component" value="Unassembled WGS sequence"/>
</dbReference>
<sequence>MKHGIKEIPEQYIENHWRKNLISRHYHFGRHVFDTGDNEINRSVNQTYYNFEACLEYVRKNKDKMDFFVKKTESMLKEYENDPANELNKGSGKKNRFQSATKITYKNSNKQTRRCSGCGERAPHNLHTSLIKLAPE</sequence>
<organism evidence="1 2">
    <name type="scientific">Lactuca sativa</name>
    <name type="common">Garden lettuce</name>
    <dbReference type="NCBI Taxonomy" id="4236"/>
    <lineage>
        <taxon>Eukaryota</taxon>
        <taxon>Viridiplantae</taxon>
        <taxon>Streptophyta</taxon>
        <taxon>Embryophyta</taxon>
        <taxon>Tracheophyta</taxon>
        <taxon>Spermatophyta</taxon>
        <taxon>Magnoliopsida</taxon>
        <taxon>eudicotyledons</taxon>
        <taxon>Gunneridae</taxon>
        <taxon>Pentapetalae</taxon>
        <taxon>asterids</taxon>
        <taxon>campanulids</taxon>
        <taxon>Asterales</taxon>
        <taxon>Asteraceae</taxon>
        <taxon>Cichorioideae</taxon>
        <taxon>Cichorieae</taxon>
        <taxon>Lactucinae</taxon>
        <taxon>Lactuca</taxon>
    </lineage>
</organism>
<comment type="caution">
    <text evidence="1">The sequence shown here is derived from an EMBL/GenBank/DDBJ whole genome shotgun (WGS) entry which is preliminary data.</text>
</comment>
<name>A0A9R1XDU3_LACSA</name>
<evidence type="ECO:0000313" key="1">
    <source>
        <dbReference type="EMBL" id="KAJ0208839.1"/>
    </source>
</evidence>
<dbReference type="EMBL" id="NBSK02000004">
    <property type="protein sequence ID" value="KAJ0208839.1"/>
    <property type="molecule type" value="Genomic_DNA"/>
</dbReference>
<reference evidence="1 2" key="1">
    <citation type="journal article" date="2017" name="Nat. Commun.">
        <title>Genome assembly with in vitro proximity ligation data and whole-genome triplication in lettuce.</title>
        <authorList>
            <person name="Reyes-Chin-Wo S."/>
            <person name="Wang Z."/>
            <person name="Yang X."/>
            <person name="Kozik A."/>
            <person name="Arikit S."/>
            <person name="Song C."/>
            <person name="Xia L."/>
            <person name="Froenicke L."/>
            <person name="Lavelle D.O."/>
            <person name="Truco M.J."/>
            <person name="Xia R."/>
            <person name="Zhu S."/>
            <person name="Xu C."/>
            <person name="Xu H."/>
            <person name="Xu X."/>
            <person name="Cox K."/>
            <person name="Korf I."/>
            <person name="Meyers B.C."/>
            <person name="Michelmore R.W."/>
        </authorList>
    </citation>
    <scope>NUCLEOTIDE SEQUENCE [LARGE SCALE GENOMIC DNA]</scope>
    <source>
        <strain evidence="2">cv. Salinas</strain>
        <tissue evidence="1">Seedlings</tissue>
    </source>
</reference>
<accession>A0A9R1XDU3</accession>
<evidence type="ECO:0008006" key="3">
    <source>
        <dbReference type="Google" id="ProtNLM"/>
    </source>
</evidence>
<keyword evidence="2" id="KW-1185">Reference proteome</keyword>
<gene>
    <name evidence="1" type="ORF">LSAT_V11C400214470</name>
</gene>